<evidence type="ECO:0000313" key="4">
    <source>
        <dbReference type="Proteomes" id="UP000239649"/>
    </source>
</evidence>
<name>A0A2P6V6F9_9CHLO</name>
<dbReference type="Pfam" id="PF00501">
    <property type="entry name" value="AMP-binding"/>
    <property type="match status" value="1"/>
</dbReference>
<dbReference type="GO" id="GO:0016020">
    <property type="term" value="C:membrane"/>
    <property type="evidence" value="ECO:0007669"/>
    <property type="project" value="TreeGrafter"/>
</dbReference>
<dbReference type="PANTHER" id="PTHR43272">
    <property type="entry name" value="LONG-CHAIN-FATTY-ACID--COA LIGASE"/>
    <property type="match status" value="1"/>
</dbReference>
<comment type="caution">
    <text evidence="3">The sequence shown here is derived from an EMBL/GenBank/DDBJ whole genome shotgun (WGS) entry which is preliminary data.</text>
</comment>
<dbReference type="GO" id="GO:0004467">
    <property type="term" value="F:long-chain fatty acid-CoA ligase activity"/>
    <property type="evidence" value="ECO:0007669"/>
    <property type="project" value="UniProtKB-ARBA"/>
</dbReference>
<dbReference type="SUPFAM" id="SSF56801">
    <property type="entry name" value="Acetyl-CoA synthetase-like"/>
    <property type="match status" value="1"/>
</dbReference>
<dbReference type="AlphaFoldDB" id="A0A2P6V6F9"/>
<reference evidence="3 4" key="1">
    <citation type="journal article" date="2018" name="Plant J.">
        <title>Genome sequences of Chlorella sorokiniana UTEX 1602 and Micractinium conductrix SAG 241.80: implications to maltose excretion by a green alga.</title>
        <authorList>
            <person name="Arriola M.B."/>
            <person name="Velmurugan N."/>
            <person name="Zhang Y."/>
            <person name="Plunkett M.H."/>
            <person name="Hondzo H."/>
            <person name="Barney B.M."/>
        </authorList>
    </citation>
    <scope>NUCLEOTIDE SEQUENCE [LARGE SCALE GENOMIC DNA]</scope>
    <source>
        <strain evidence="3 4">SAG 241.80</strain>
    </source>
</reference>
<dbReference type="GO" id="GO:0005783">
    <property type="term" value="C:endoplasmic reticulum"/>
    <property type="evidence" value="ECO:0007669"/>
    <property type="project" value="TreeGrafter"/>
</dbReference>
<dbReference type="OrthoDB" id="1700726at2759"/>
<dbReference type="PANTHER" id="PTHR43272:SF3">
    <property type="entry name" value="LONG CHAIN ACYL-COA SYNTHETASE 4"/>
    <property type="match status" value="1"/>
</dbReference>
<keyword evidence="4" id="KW-1185">Reference proteome</keyword>
<dbReference type="Proteomes" id="UP000239649">
    <property type="component" value="Unassembled WGS sequence"/>
</dbReference>
<evidence type="ECO:0000313" key="3">
    <source>
        <dbReference type="EMBL" id="PSC69675.1"/>
    </source>
</evidence>
<proteinExistence type="predicted"/>
<gene>
    <name evidence="3" type="ORF">C2E20_6858</name>
</gene>
<feature type="region of interest" description="Disordered" evidence="1">
    <location>
        <begin position="583"/>
        <end position="606"/>
    </location>
</feature>
<accession>A0A2P6V6F9</accession>
<sequence length="1067" mass="113947">MKREGRYIVEVEGARAATADRPAQGPAYRSAMHTDFSFPHSKTLYDNFEESVARYTSYKDVGEQVAAACNRQTVYCVPLYDSLGDSTVQYILDHSESSIVFCSAAKVHVLAAALPMTQRTVRHVVVWGDTSGGPAATALQDIHAAGLPVHGFHDFVRLGKEHPVPPVPPTPEDLCTIMYTSGTTGTPKGVRLTHHMVASEVAAFSFWLDRVGIPIGEGDVYLSFLPLAHIYDRVMEETWLKLACQPTIFCSVPRIYERFFSGVTEKLKSAGLLKRTLFNWASKLKLAALRWGYTHEAASPCLDNLLFKPISKQLLGSRIRLAVSGGAPLAKHVEDFMRVTCCAIFLQGAGLTETCAATFVDYPNEPDHFASVGPPGPAFWMRLEAVPEMGYDPLGFPPRGEVLIKGDPVFRDYHKDEEETRKALDSEGWFHSGDVGELSPNGSLRIVDRKKNIFKLSQGEYIAVEKIEGVLLQSPLLWVHSSHFESCLVAVAVPAKAPLVAWAGGQGLPGDYGELCRSEQAQSMVQRELEAAGRAAGLKGFEVPKAVHLEGAEPFSVDNNLLTPTFKMRRPQQAQKLAEQFMGGGEGKQGEAPVGDRPAGAAPASTTGGGGLMSMAQGMATEYFAGQGGNEAKPVGGGPTAAPAGGGSGLMGMAQGLAGEYFTGSEGKQVEGSSGGAMDVGLVDKLLAAFQHKEGKQFQGTDGEFDQLAGMAHGVLGTPIGRELLKSWVKQRMGCIILEKLEAQGTALTALSDGMKKMADVQEAQGTTLTALSDGMKKMADAQEAQGKALTARGTALNALGKALTGQGQLVGGLAGRLVRSERVHCGLDKQYRPEKLASSVDDLLGICSVLGFPAFKEPLLEAFAGKLVQAARPKGSGKPAWLPALKALQGYASAARGGQQLSYLRAPKQGQVVLMLAAALTANQQVEVLQFDLEPVLELRPTGQGGFALVLDMVETKSSHSAVLCGRRIEPHCPNQTILPFLLPACSHQGGSAQLETQARILAFVLVTANPQLLEAHGPLQVKGTVEVLGKPTPAQRRRWAGEQRALGCSVAPGAPTLAMQLFLQW</sequence>
<dbReference type="STRING" id="554055.A0A2P6V6F9"/>
<organism evidence="3 4">
    <name type="scientific">Micractinium conductrix</name>
    <dbReference type="NCBI Taxonomy" id="554055"/>
    <lineage>
        <taxon>Eukaryota</taxon>
        <taxon>Viridiplantae</taxon>
        <taxon>Chlorophyta</taxon>
        <taxon>core chlorophytes</taxon>
        <taxon>Trebouxiophyceae</taxon>
        <taxon>Chlorellales</taxon>
        <taxon>Chlorellaceae</taxon>
        <taxon>Chlorella clade</taxon>
        <taxon>Micractinium</taxon>
    </lineage>
</organism>
<dbReference type="Gene3D" id="3.40.50.12780">
    <property type="entry name" value="N-terminal domain of ligase-like"/>
    <property type="match status" value="1"/>
</dbReference>
<protein>
    <submittedName>
        <fullName evidence="3">Long-chain fatty acyl ligase</fullName>
    </submittedName>
</protein>
<evidence type="ECO:0000256" key="1">
    <source>
        <dbReference type="SAM" id="MobiDB-lite"/>
    </source>
</evidence>
<dbReference type="EMBL" id="LHPF02000025">
    <property type="protein sequence ID" value="PSC69675.1"/>
    <property type="molecule type" value="Genomic_DNA"/>
</dbReference>
<dbReference type="InterPro" id="IPR000873">
    <property type="entry name" value="AMP-dep_synth/lig_dom"/>
</dbReference>
<evidence type="ECO:0000259" key="2">
    <source>
        <dbReference type="Pfam" id="PF00501"/>
    </source>
</evidence>
<keyword evidence="3" id="KW-0436">Ligase</keyword>
<feature type="domain" description="AMP-dependent synthetase/ligase" evidence="2">
    <location>
        <begin position="67"/>
        <end position="413"/>
    </location>
</feature>
<dbReference type="PROSITE" id="PS00455">
    <property type="entry name" value="AMP_BINDING"/>
    <property type="match status" value="1"/>
</dbReference>
<dbReference type="InterPro" id="IPR042099">
    <property type="entry name" value="ANL_N_sf"/>
</dbReference>
<dbReference type="InterPro" id="IPR020845">
    <property type="entry name" value="AMP-binding_CS"/>
</dbReference>